<gene>
    <name evidence="2" type="ORF">E0H31_16350</name>
</gene>
<comment type="caution">
    <text evidence="2">The sequence shown here is derived from an EMBL/GenBank/DDBJ whole genome shotgun (WGS) entry which is preliminary data.</text>
</comment>
<accession>A0A8G2MSH4</accession>
<feature type="signal peptide" evidence="1">
    <location>
        <begin position="1"/>
        <end position="23"/>
    </location>
</feature>
<dbReference type="InterPro" id="IPR017853">
    <property type="entry name" value="GH"/>
</dbReference>
<sequence length="317" mass="35660">MKPLQSLLFACAVFVSLHQAASAAENFIYTSSGELEASKALLSRPDISGVQIVYNWKSLEPAKGQYDFSEIEKDLELAESLNKKLFIQVQDRFFEPKARNIPGYMLNDPEYDGGLTAQFDNPGENKPVGSGWVAQQWNPAVRERYQALLKALAEKFDGKVYGVNLPETAIDLDPKHEPKGYSCDAYFEGEMANLAFARKAFAKSMVVQYVNFWPCEWENDHNYIGRLFDFAAKNNIGLGGPDIVPNRKAQMKNSYPFFNKYKGKLAYVGMAVQEPTLTYKNPATKKPFTKAEFTAFAGDYLGANVIFWSTATPWLKK</sequence>
<protein>
    <recommendedName>
        <fullName evidence="4">Glycoside hydrolase family 42 N-terminal domain-containing protein</fullName>
    </recommendedName>
</protein>
<dbReference type="SUPFAM" id="SSF51445">
    <property type="entry name" value="(Trans)glycosidases"/>
    <property type="match status" value="1"/>
</dbReference>
<dbReference type="Proteomes" id="UP000291866">
    <property type="component" value="Unassembled WGS sequence"/>
</dbReference>
<evidence type="ECO:0000313" key="2">
    <source>
        <dbReference type="EMBL" id="TBX93245.1"/>
    </source>
</evidence>
<keyword evidence="1" id="KW-0732">Signal</keyword>
<feature type="chain" id="PRO_5034093364" description="Glycoside hydrolase family 42 N-terminal domain-containing protein" evidence="1">
    <location>
        <begin position="24"/>
        <end position="317"/>
    </location>
</feature>
<dbReference type="RefSeq" id="WP_028740776.1">
    <property type="nucleotide sequence ID" value="NZ_SJLU01000007.1"/>
</dbReference>
<dbReference type="EMBL" id="SJLU01000007">
    <property type="protein sequence ID" value="TBX93245.1"/>
    <property type="molecule type" value="Genomic_DNA"/>
</dbReference>
<reference evidence="2 3" key="1">
    <citation type="submission" date="2019-02" db="EMBL/GenBank/DDBJ databases">
        <title>The competitiveness to form nodules shapes the capacities of Rhizobium leguminosarum sv viciae communities to promote symbiosis with specific hosts.</title>
        <authorList>
            <person name="Boivin S."/>
            <person name="Lepetit M."/>
        </authorList>
    </citation>
    <scope>NUCLEOTIDE SEQUENCE [LARGE SCALE GENOMIC DNA]</scope>
    <source>
        <strain evidence="2 3">SPF4F3</strain>
    </source>
</reference>
<evidence type="ECO:0000256" key="1">
    <source>
        <dbReference type="SAM" id="SignalP"/>
    </source>
</evidence>
<organism evidence="2 3">
    <name type="scientific">Rhizobium leguminosarum bv. viciae</name>
    <dbReference type="NCBI Taxonomy" id="387"/>
    <lineage>
        <taxon>Bacteria</taxon>
        <taxon>Pseudomonadati</taxon>
        <taxon>Pseudomonadota</taxon>
        <taxon>Alphaproteobacteria</taxon>
        <taxon>Hyphomicrobiales</taxon>
        <taxon>Rhizobiaceae</taxon>
        <taxon>Rhizobium/Agrobacterium group</taxon>
        <taxon>Rhizobium</taxon>
    </lineage>
</organism>
<name>A0A8G2MSH4_RHILV</name>
<proteinExistence type="predicted"/>
<evidence type="ECO:0000313" key="3">
    <source>
        <dbReference type="Proteomes" id="UP000291866"/>
    </source>
</evidence>
<dbReference type="AlphaFoldDB" id="A0A8G2MSH4"/>
<dbReference type="Gene3D" id="3.20.20.80">
    <property type="entry name" value="Glycosidases"/>
    <property type="match status" value="1"/>
</dbReference>
<evidence type="ECO:0008006" key="4">
    <source>
        <dbReference type="Google" id="ProtNLM"/>
    </source>
</evidence>